<keyword evidence="3" id="KW-1185">Reference proteome</keyword>
<dbReference type="PIRSF" id="PIRSF021441">
    <property type="entry name" value="DUF1453"/>
    <property type="match status" value="1"/>
</dbReference>
<name>A0A1G8Q5K6_9BACI</name>
<accession>A0A1G8Q5K6</accession>
<reference evidence="3" key="1">
    <citation type="submission" date="2016-10" db="EMBL/GenBank/DDBJ databases">
        <authorList>
            <person name="Varghese N."/>
            <person name="Submissions S."/>
        </authorList>
    </citation>
    <scope>NUCLEOTIDE SEQUENCE [LARGE SCALE GENOMIC DNA]</scope>
    <source>
        <strain evidence="3">DSM 4771</strain>
    </source>
</reference>
<keyword evidence="1" id="KW-0812">Transmembrane</keyword>
<feature type="transmembrane region" description="Helical" evidence="1">
    <location>
        <begin position="37"/>
        <end position="60"/>
    </location>
</feature>
<organism evidence="2 3">
    <name type="scientific">Salimicrobium halophilum</name>
    <dbReference type="NCBI Taxonomy" id="86666"/>
    <lineage>
        <taxon>Bacteria</taxon>
        <taxon>Bacillati</taxon>
        <taxon>Bacillota</taxon>
        <taxon>Bacilli</taxon>
        <taxon>Bacillales</taxon>
        <taxon>Bacillaceae</taxon>
        <taxon>Salimicrobium</taxon>
    </lineage>
</organism>
<dbReference type="STRING" id="86666.SAMN04490247_0409"/>
<dbReference type="Proteomes" id="UP000199225">
    <property type="component" value="Unassembled WGS sequence"/>
</dbReference>
<dbReference type="InterPro" id="IPR058247">
    <property type="entry name" value="DUF1453"/>
</dbReference>
<sequence>MNTFLLVGSTFVGAMMATVMIFVRKKASERPASVKKIIVPPLFMSTGAFMFIFPIFRISFSQVLEALAVGIVFSVFLIVTSNFEVKGGSIYLKPSKLFIGVLAGLLLLRITFKLIIGQTISFGETSGMFFVLAFGMIISWRLAMLYKYVKLEKEMETTKAPL</sequence>
<feature type="transmembrane region" description="Helical" evidence="1">
    <location>
        <begin position="66"/>
        <end position="85"/>
    </location>
</feature>
<dbReference type="InterPro" id="IPR031306">
    <property type="entry name" value="CcdC"/>
</dbReference>
<feature type="transmembrane region" description="Helical" evidence="1">
    <location>
        <begin position="128"/>
        <end position="149"/>
    </location>
</feature>
<keyword evidence="1" id="KW-1133">Transmembrane helix</keyword>
<evidence type="ECO:0000256" key="1">
    <source>
        <dbReference type="SAM" id="Phobius"/>
    </source>
</evidence>
<proteinExistence type="predicted"/>
<dbReference type="OrthoDB" id="120091at2"/>
<evidence type="ECO:0000313" key="2">
    <source>
        <dbReference type="EMBL" id="SDJ00007.1"/>
    </source>
</evidence>
<dbReference type="EMBL" id="FNEV01000001">
    <property type="protein sequence ID" value="SDJ00007.1"/>
    <property type="molecule type" value="Genomic_DNA"/>
</dbReference>
<dbReference type="Pfam" id="PF07301">
    <property type="entry name" value="DUF1453"/>
    <property type="match status" value="1"/>
</dbReference>
<evidence type="ECO:0000313" key="3">
    <source>
        <dbReference type="Proteomes" id="UP000199225"/>
    </source>
</evidence>
<keyword evidence="1" id="KW-0472">Membrane</keyword>
<feature type="transmembrane region" description="Helical" evidence="1">
    <location>
        <begin position="6"/>
        <end position="25"/>
    </location>
</feature>
<dbReference type="PANTHER" id="PTHR39164">
    <property type="entry name" value="PROTEIN CCDC"/>
    <property type="match status" value="1"/>
</dbReference>
<feature type="transmembrane region" description="Helical" evidence="1">
    <location>
        <begin position="97"/>
        <end position="116"/>
    </location>
</feature>
<dbReference type="PANTHER" id="PTHR39164:SF1">
    <property type="entry name" value="PROTEIN CCDC"/>
    <property type="match status" value="1"/>
</dbReference>
<dbReference type="RefSeq" id="WP_093191451.1">
    <property type="nucleotide sequence ID" value="NZ_FNEV01000001.1"/>
</dbReference>
<protein>
    <submittedName>
        <fullName evidence="2">Membrane protein CcdC involved in cytochrome C biogenesis</fullName>
    </submittedName>
</protein>
<gene>
    <name evidence="2" type="ORF">SAMN04490247_0409</name>
</gene>
<dbReference type="AlphaFoldDB" id="A0A1G8Q5K6"/>